<keyword evidence="3" id="KW-1185">Reference proteome</keyword>
<evidence type="ECO:0000256" key="1">
    <source>
        <dbReference type="SAM" id="Phobius"/>
    </source>
</evidence>
<accession>A0AAD7A6X6</accession>
<name>A0AAD7A6X6_9AGAR</name>
<dbReference type="AlphaFoldDB" id="A0AAD7A6X6"/>
<keyword evidence="1" id="KW-0812">Transmembrane</keyword>
<keyword evidence="1" id="KW-1133">Transmembrane helix</keyword>
<gene>
    <name evidence="2" type="ORF">DFH08DRAFT_995603</name>
</gene>
<proteinExistence type="predicted"/>
<dbReference type="Proteomes" id="UP001218218">
    <property type="component" value="Unassembled WGS sequence"/>
</dbReference>
<protein>
    <submittedName>
        <fullName evidence="2">Uncharacterized protein</fullName>
    </submittedName>
</protein>
<evidence type="ECO:0000313" key="2">
    <source>
        <dbReference type="EMBL" id="KAJ7350732.1"/>
    </source>
</evidence>
<reference evidence="2" key="1">
    <citation type="submission" date="2023-03" db="EMBL/GenBank/DDBJ databases">
        <title>Massive genome expansion in bonnet fungi (Mycena s.s.) driven by repeated elements and novel gene families across ecological guilds.</title>
        <authorList>
            <consortium name="Lawrence Berkeley National Laboratory"/>
            <person name="Harder C.B."/>
            <person name="Miyauchi S."/>
            <person name="Viragh M."/>
            <person name="Kuo A."/>
            <person name="Thoen E."/>
            <person name="Andreopoulos B."/>
            <person name="Lu D."/>
            <person name="Skrede I."/>
            <person name="Drula E."/>
            <person name="Henrissat B."/>
            <person name="Morin E."/>
            <person name="Kohler A."/>
            <person name="Barry K."/>
            <person name="LaButti K."/>
            <person name="Morin E."/>
            <person name="Salamov A."/>
            <person name="Lipzen A."/>
            <person name="Mereny Z."/>
            <person name="Hegedus B."/>
            <person name="Baldrian P."/>
            <person name="Stursova M."/>
            <person name="Weitz H."/>
            <person name="Taylor A."/>
            <person name="Grigoriev I.V."/>
            <person name="Nagy L.G."/>
            <person name="Martin F."/>
            <person name="Kauserud H."/>
        </authorList>
    </citation>
    <scope>NUCLEOTIDE SEQUENCE</scope>
    <source>
        <strain evidence="2">CBHHK002</strain>
    </source>
</reference>
<feature type="transmembrane region" description="Helical" evidence="1">
    <location>
        <begin position="228"/>
        <end position="246"/>
    </location>
</feature>
<keyword evidence="1" id="KW-0472">Membrane</keyword>
<sequence length="263" mass="28589">MSNRRHRLRRTVAITGIARSPRNSGSWGIGLPEVVPRAARIDSGASKMFREPEAGSKELPDGRGQLQGLFCSEFFVMSEGEGEVPLWCPMNACEPEISDDRCTQEIDEYAGGVGTSLEGHGVGWFVEAEYKVWDVALVSLSLGVPRRGLGIISDWHYLRLRCLHRNVVGGNFGGIEACVVAGAMVGVIVLGMGTIWPLSAGAEAAGAWSQMSVNVASAESSRDSRRSWGGGLVNGVATVIWSWWLLRENIHVQYLNLHVQLKI</sequence>
<comment type="caution">
    <text evidence="2">The sequence shown here is derived from an EMBL/GenBank/DDBJ whole genome shotgun (WGS) entry which is preliminary data.</text>
</comment>
<dbReference type="EMBL" id="JARIHO010000014">
    <property type="protein sequence ID" value="KAJ7350732.1"/>
    <property type="molecule type" value="Genomic_DNA"/>
</dbReference>
<organism evidence="2 3">
    <name type="scientific">Mycena albidolilacea</name>
    <dbReference type="NCBI Taxonomy" id="1033008"/>
    <lineage>
        <taxon>Eukaryota</taxon>
        <taxon>Fungi</taxon>
        <taxon>Dikarya</taxon>
        <taxon>Basidiomycota</taxon>
        <taxon>Agaricomycotina</taxon>
        <taxon>Agaricomycetes</taxon>
        <taxon>Agaricomycetidae</taxon>
        <taxon>Agaricales</taxon>
        <taxon>Marasmiineae</taxon>
        <taxon>Mycenaceae</taxon>
        <taxon>Mycena</taxon>
    </lineage>
</organism>
<evidence type="ECO:0000313" key="3">
    <source>
        <dbReference type="Proteomes" id="UP001218218"/>
    </source>
</evidence>